<organism evidence="7 8">
    <name type="scientific">Candidatus Ruthenibacterium avium</name>
    <dbReference type="NCBI Taxonomy" id="2838751"/>
    <lineage>
        <taxon>Bacteria</taxon>
        <taxon>Bacillati</taxon>
        <taxon>Bacillota</taxon>
        <taxon>Clostridia</taxon>
        <taxon>Eubacteriales</taxon>
        <taxon>Oscillospiraceae</taxon>
        <taxon>Ruthenibacterium</taxon>
    </lineage>
</organism>
<dbReference type="InterPro" id="IPR003802">
    <property type="entry name" value="Sporulation_regulator_WhiA"/>
</dbReference>
<evidence type="ECO:0000259" key="5">
    <source>
        <dbReference type="Pfam" id="PF02650"/>
    </source>
</evidence>
<comment type="function">
    <text evidence="4">Involved in cell division and chromosome segregation.</text>
</comment>
<feature type="domain" description="Sporulation regulator WhiA C-terminal" evidence="5">
    <location>
        <begin position="212"/>
        <end position="294"/>
    </location>
</feature>
<keyword evidence="3 4" id="KW-0131">Cell cycle</keyword>
<evidence type="ECO:0000313" key="7">
    <source>
        <dbReference type="EMBL" id="HJB39417.1"/>
    </source>
</evidence>
<dbReference type="Pfam" id="PF02650">
    <property type="entry name" value="HTH_WhiA"/>
    <property type="match status" value="1"/>
</dbReference>
<dbReference type="NCBIfam" id="TIGR00647">
    <property type="entry name" value="DNA_bind_WhiA"/>
    <property type="match status" value="1"/>
</dbReference>
<dbReference type="GO" id="GO:0043937">
    <property type="term" value="P:regulation of sporulation"/>
    <property type="evidence" value="ECO:0007669"/>
    <property type="project" value="InterPro"/>
</dbReference>
<dbReference type="Gene3D" id="3.10.28.10">
    <property type="entry name" value="Homing endonucleases"/>
    <property type="match status" value="1"/>
</dbReference>
<evidence type="ECO:0000256" key="2">
    <source>
        <dbReference type="ARBA" id="ARBA00023125"/>
    </source>
</evidence>
<name>A0A9D2M1U0_9FIRM</name>
<evidence type="ECO:0000256" key="1">
    <source>
        <dbReference type="ARBA" id="ARBA00022618"/>
    </source>
</evidence>
<comment type="similarity">
    <text evidence="4">Belongs to the WhiA family.</text>
</comment>
<comment type="caution">
    <text evidence="7">The sequence shown here is derived from an EMBL/GenBank/DDBJ whole genome shotgun (WGS) entry which is preliminary data.</text>
</comment>
<dbReference type="InterPro" id="IPR039518">
    <property type="entry name" value="WhiA_LAGLIDADG_dom"/>
</dbReference>
<dbReference type="AlphaFoldDB" id="A0A9D2M1U0"/>
<dbReference type="PANTHER" id="PTHR37307">
    <property type="entry name" value="CELL DIVISION PROTEIN WHIA-RELATED"/>
    <property type="match status" value="1"/>
</dbReference>
<dbReference type="InterPro" id="IPR027434">
    <property type="entry name" value="Homing_endonucl"/>
</dbReference>
<sequence>MSFSQAVKKEILSADNSAPCCAHAAAYGMACFARTFDETGLVLHTETTAVAQLAKKLFAELGISSKIYVRGTQEARIYEFAVKEPPQIERMLEVFGHAQKMPSLRINSKNFVCEHCVGSFTAGAFLACGTMTNPQKEYNLEFVSSRYHLIQDFSALLKGRGFSPKHTLRKGNHILYFKASEQIEDMLTYMGASGAALEIMNLKVFKDFRNKANRITNCETANIDKTVQASGATLEAIQYLREHDALEGLPQGLQEAARLRTEFPDLSLKELAEKFTPPLSKSGISHRMKKLEQAAKNLKERNENG</sequence>
<accession>A0A9D2M1U0</accession>
<dbReference type="EMBL" id="DWYA01000034">
    <property type="protein sequence ID" value="HJB39417.1"/>
    <property type="molecule type" value="Genomic_DNA"/>
</dbReference>
<reference evidence="7" key="2">
    <citation type="submission" date="2021-04" db="EMBL/GenBank/DDBJ databases">
        <authorList>
            <person name="Gilroy R."/>
        </authorList>
    </citation>
    <scope>NUCLEOTIDE SEQUENCE</scope>
    <source>
        <strain evidence="7">ChiBcec8-14828</strain>
    </source>
</reference>
<keyword evidence="2 4" id="KW-0238">DNA-binding</keyword>
<keyword evidence="1 4" id="KW-0132">Cell division</keyword>
<evidence type="ECO:0000313" key="8">
    <source>
        <dbReference type="Proteomes" id="UP000824209"/>
    </source>
</evidence>
<dbReference type="Pfam" id="PF14527">
    <property type="entry name" value="LAGLIDADG_WhiA"/>
    <property type="match status" value="1"/>
</dbReference>
<dbReference type="Proteomes" id="UP000824209">
    <property type="component" value="Unassembled WGS sequence"/>
</dbReference>
<evidence type="ECO:0000256" key="4">
    <source>
        <dbReference type="HAMAP-Rule" id="MF_01420"/>
    </source>
</evidence>
<dbReference type="GO" id="GO:0003677">
    <property type="term" value="F:DNA binding"/>
    <property type="evidence" value="ECO:0007669"/>
    <property type="project" value="UniProtKB-UniRule"/>
</dbReference>
<dbReference type="SUPFAM" id="SSF55608">
    <property type="entry name" value="Homing endonucleases"/>
    <property type="match status" value="1"/>
</dbReference>
<dbReference type="InterPro" id="IPR023054">
    <property type="entry name" value="Sporulation_regulator_WhiA_C"/>
</dbReference>
<dbReference type="PANTHER" id="PTHR37307:SF1">
    <property type="entry name" value="CELL DIVISION PROTEIN WHIA-RELATED"/>
    <property type="match status" value="1"/>
</dbReference>
<dbReference type="GO" id="GO:0051301">
    <property type="term" value="P:cell division"/>
    <property type="evidence" value="ECO:0007669"/>
    <property type="project" value="UniProtKB-UniRule"/>
</dbReference>
<dbReference type="HAMAP" id="MF_01420">
    <property type="entry name" value="HTH_type_WhiA"/>
    <property type="match status" value="1"/>
</dbReference>
<reference evidence="7" key="1">
    <citation type="journal article" date="2021" name="PeerJ">
        <title>Extensive microbial diversity within the chicken gut microbiome revealed by metagenomics and culture.</title>
        <authorList>
            <person name="Gilroy R."/>
            <person name="Ravi A."/>
            <person name="Getino M."/>
            <person name="Pursley I."/>
            <person name="Horton D.L."/>
            <person name="Alikhan N.F."/>
            <person name="Baker D."/>
            <person name="Gharbi K."/>
            <person name="Hall N."/>
            <person name="Watson M."/>
            <person name="Adriaenssens E.M."/>
            <person name="Foster-Nyarko E."/>
            <person name="Jarju S."/>
            <person name="Secka A."/>
            <person name="Antonio M."/>
            <person name="Oren A."/>
            <person name="Chaudhuri R.R."/>
            <person name="La Ragione R."/>
            <person name="Hildebrand F."/>
            <person name="Pallen M.J."/>
        </authorList>
    </citation>
    <scope>NUCLEOTIDE SEQUENCE</scope>
    <source>
        <strain evidence="7">ChiBcec8-14828</strain>
    </source>
</reference>
<protein>
    <recommendedName>
        <fullName evidence="4">Probable cell division protein WhiA</fullName>
    </recommendedName>
</protein>
<evidence type="ECO:0000256" key="3">
    <source>
        <dbReference type="ARBA" id="ARBA00023306"/>
    </source>
</evidence>
<gene>
    <name evidence="4 7" type="primary">whiA</name>
    <name evidence="7" type="ORF">H9943_03365</name>
</gene>
<feature type="domain" description="WhiA LAGLIDADG-like" evidence="6">
    <location>
        <begin position="119"/>
        <end position="209"/>
    </location>
</feature>
<proteinExistence type="inferred from homology"/>
<evidence type="ECO:0000259" key="6">
    <source>
        <dbReference type="Pfam" id="PF14527"/>
    </source>
</evidence>